<protein>
    <recommendedName>
        <fullName evidence="7">t-SNARE coiled-coil homology domain-containing protein</fullName>
    </recommendedName>
</protein>
<dbReference type="AlphaFoldDB" id="A0AAV7DS37"/>
<feature type="region of interest" description="Disordered" evidence="6">
    <location>
        <begin position="217"/>
        <end position="263"/>
    </location>
</feature>
<evidence type="ECO:0000256" key="6">
    <source>
        <dbReference type="SAM" id="MobiDB-lite"/>
    </source>
</evidence>
<evidence type="ECO:0000256" key="5">
    <source>
        <dbReference type="ARBA" id="ARBA00023136"/>
    </source>
</evidence>
<dbReference type="CDD" id="cd15861">
    <property type="entry name" value="SNARE_SNAP25N_23N_29N_SEC9N"/>
    <property type="match status" value="1"/>
</dbReference>
<comment type="similarity">
    <text evidence="2">Belongs to the SNAP-25 family.</text>
</comment>
<dbReference type="GO" id="GO:0005484">
    <property type="term" value="F:SNAP receptor activity"/>
    <property type="evidence" value="ECO:0007669"/>
    <property type="project" value="InterPro"/>
</dbReference>
<dbReference type="FunFam" id="1.20.5.110:FF:000040">
    <property type="entry name" value="SNAP25 homologous protein SNAP33"/>
    <property type="match status" value="1"/>
</dbReference>
<evidence type="ECO:0000256" key="4">
    <source>
        <dbReference type="ARBA" id="ARBA00022927"/>
    </source>
</evidence>
<name>A0AAV7DS37_ARIFI</name>
<evidence type="ECO:0000256" key="2">
    <source>
        <dbReference type="ARBA" id="ARBA00009480"/>
    </source>
</evidence>
<dbReference type="CDD" id="cd15841">
    <property type="entry name" value="SNARE_Qc"/>
    <property type="match status" value="1"/>
</dbReference>
<comment type="subcellular location">
    <subcellularLocation>
        <location evidence="1">Membrane</location>
    </subcellularLocation>
</comment>
<keyword evidence="9" id="KW-1185">Reference proteome</keyword>
<dbReference type="InterPro" id="IPR000727">
    <property type="entry name" value="T_SNARE_dom"/>
</dbReference>
<dbReference type="InterPro" id="IPR044766">
    <property type="entry name" value="NPSN/SNAP25-like_N_SNARE"/>
</dbReference>
<comment type="caution">
    <text evidence="8">The sequence shown here is derived from an EMBL/GenBank/DDBJ whole genome shotgun (WGS) entry which is preliminary data.</text>
</comment>
<dbReference type="PANTHER" id="PTHR19305:SF9">
    <property type="entry name" value="SYNAPTOSOMAL-ASSOCIATED PROTEIN 29"/>
    <property type="match status" value="1"/>
</dbReference>
<feature type="domain" description="T-SNARE coiled-coil homology" evidence="7">
    <location>
        <begin position="267"/>
        <end position="329"/>
    </location>
</feature>
<reference evidence="8 9" key="1">
    <citation type="submission" date="2021-07" db="EMBL/GenBank/DDBJ databases">
        <title>The Aristolochia fimbriata genome: insights into angiosperm evolution, floral development and chemical biosynthesis.</title>
        <authorList>
            <person name="Jiao Y."/>
        </authorList>
    </citation>
    <scope>NUCLEOTIDE SEQUENCE [LARGE SCALE GENOMIC DNA]</scope>
    <source>
        <strain evidence="8">IBCAS-2021</strain>
        <tissue evidence="8">Leaf</tissue>
    </source>
</reference>
<feature type="compositionally biased region" description="Basic and acidic residues" evidence="6">
    <location>
        <begin position="86"/>
        <end position="102"/>
    </location>
</feature>
<evidence type="ECO:0000256" key="3">
    <source>
        <dbReference type="ARBA" id="ARBA00022448"/>
    </source>
</evidence>
<organism evidence="8 9">
    <name type="scientific">Aristolochia fimbriata</name>
    <name type="common">White veined hardy Dutchman's pipe vine</name>
    <dbReference type="NCBI Taxonomy" id="158543"/>
    <lineage>
        <taxon>Eukaryota</taxon>
        <taxon>Viridiplantae</taxon>
        <taxon>Streptophyta</taxon>
        <taxon>Embryophyta</taxon>
        <taxon>Tracheophyta</taxon>
        <taxon>Spermatophyta</taxon>
        <taxon>Magnoliopsida</taxon>
        <taxon>Magnoliidae</taxon>
        <taxon>Piperales</taxon>
        <taxon>Aristolochiaceae</taxon>
        <taxon>Aristolochia</taxon>
    </lineage>
</organism>
<dbReference type="SMART" id="SM00397">
    <property type="entry name" value="t_SNARE"/>
    <property type="match status" value="2"/>
</dbReference>
<evidence type="ECO:0000259" key="7">
    <source>
        <dbReference type="PROSITE" id="PS50192"/>
    </source>
</evidence>
<dbReference type="GO" id="GO:0015031">
    <property type="term" value="P:protein transport"/>
    <property type="evidence" value="ECO:0007669"/>
    <property type="project" value="UniProtKB-KW"/>
</dbReference>
<evidence type="ECO:0000313" key="9">
    <source>
        <dbReference type="Proteomes" id="UP000825729"/>
    </source>
</evidence>
<keyword evidence="4" id="KW-0653">Protein transport</keyword>
<accession>A0AAV7DS37</accession>
<evidence type="ECO:0000313" key="8">
    <source>
        <dbReference type="EMBL" id="KAG9439324.1"/>
    </source>
</evidence>
<feature type="region of interest" description="Disordered" evidence="6">
    <location>
        <begin position="40"/>
        <end position="126"/>
    </location>
</feature>
<dbReference type="EMBL" id="JAINDJ010000008">
    <property type="protein sequence ID" value="KAG9439324.1"/>
    <property type="molecule type" value="Genomic_DNA"/>
</dbReference>
<dbReference type="Proteomes" id="UP000825729">
    <property type="component" value="Unassembled WGS sequence"/>
</dbReference>
<evidence type="ECO:0000256" key="1">
    <source>
        <dbReference type="ARBA" id="ARBA00004370"/>
    </source>
</evidence>
<feature type="compositionally biased region" description="Polar residues" evidence="6">
    <location>
        <begin position="70"/>
        <end position="85"/>
    </location>
</feature>
<dbReference type="GO" id="GO:0031201">
    <property type="term" value="C:SNARE complex"/>
    <property type="evidence" value="ECO:0007669"/>
    <property type="project" value="InterPro"/>
</dbReference>
<dbReference type="Gene3D" id="1.20.5.110">
    <property type="match status" value="2"/>
</dbReference>
<feature type="compositionally biased region" description="Polar residues" evidence="6">
    <location>
        <begin position="244"/>
        <end position="261"/>
    </location>
</feature>
<keyword evidence="3" id="KW-0813">Transport</keyword>
<sequence length="332" mass="36614">MPHLFIIPFPLSRVPGTSATTEASFLEHLKASFFMEKMGERKMTKQQSAGPRFSGYNPFDSDSDSESEVPLSSATTTRQLSTPSTSKERPSTKLFLSRKDEETVTSSSVSSSEKTPYTKCRSDLGGIENKNSQELENYAVFKAEEATEKFKSCLKIAEDIRGDAANTLVTLHHQGEQITQTHMEVTKIDHDLTLGEKLLGSLGGIFSKSWGPKKTRTITGPLIMRNDSSKSSSNSEDRGRLGLTPTSRQTSLQNYSSNPSTPIEKVEVEKAKQDDALSDLSNLLSELKDMAVDMGSEIGRHGKALDHFDADVDELNFRLKGANQRGRRLLGK</sequence>
<dbReference type="PANTHER" id="PTHR19305">
    <property type="entry name" value="SYNAPTOSOMAL ASSOCIATED PROTEIN"/>
    <property type="match status" value="1"/>
</dbReference>
<dbReference type="GO" id="GO:0005886">
    <property type="term" value="C:plasma membrane"/>
    <property type="evidence" value="ECO:0007669"/>
    <property type="project" value="TreeGrafter"/>
</dbReference>
<dbReference type="PROSITE" id="PS50192">
    <property type="entry name" value="T_SNARE"/>
    <property type="match status" value="1"/>
</dbReference>
<feature type="compositionally biased region" description="Low complexity" evidence="6">
    <location>
        <begin position="104"/>
        <end position="113"/>
    </location>
</feature>
<dbReference type="SUPFAM" id="SSF58038">
    <property type="entry name" value="SNARE fusion complex"/>
    <property type="match status" value="2"/>
</dbReference>
<proteinExistence type="inferred from homology"/>
<keyword evidence="5" id="KW-0472">Membrane</keyword>
<gene>
    <name evidence="8" type="ORF">H6P81_019489</name>
</gene>